<evidence type="ECO:0000256" key="3">
    <source>
        <dbReference type="SAM" id="MobiDB-lite"/>
    </source>
</evidence>
<dbReference type="SMART" id="SM00560">
    <property type="entry name" value="LamGL"/>
    <property type="match status" value="6"/>
</dbReference>
<dbReference type="InterPro" id="IPR013320">
    <property type="entry name" value="ConA-like_dom_sf"/>
</dbReference>
<feature type="compositionally biased region" description="Low complexity" evidence="3">
    <location>
        <begin position="1360"/>
        <end position="1381"/>
    </location>
</feature>
<sequence>MRPGNGALAQWTLDGHARDSAHLGARHGTLTGGSYTPGAVGQAVRLDGVDDVVTAPNAVRTDTSFTVSAWLRPDRAPAQDATFTALSQDGTVNSGFYLGYRQLAGGGVWEASYPTHDAVDRPGDEIVRSTSAAVGAWTHVAAVYDAPRRQIRLYVNGTPAGTAARTLGFAAAGDFVIGRGRWHGGDANRWPGAVDEVRVHDRELSDAEVAGLVSHDNVQSGHWKFDEADGATAGNTVAGGSAGVLRDGARFTPDGAVRGAVDLAGGQVGTGAPVVRTDQSFSVATWVRPGATADATALAQLGTHTPGFRLGQRGGRWEWALASADAAERPADAVVTAATGPTAGSWTHLAGVHDAAAGEIRLYVDGVLAGRAPRSTAFDAAGELRITYPGAVDELRAYTRAVGEAEIRGMVSRDAVAAGHWPLDGDAADASGRGRHGTASGGPGWSGGQSAYPAPDDLAAHLDGADDVITAPHAVDTDRSFAVTAWARLDRAGSATVVAQDGATGGAFRLHATADGKWAFAVPRSDGGADDLAAGGAAQVGAWTHLVGVHDAAARQVHLYVNGVLTASAAHPTAWNHPTGGLRIGAGFAGSVDDVTAHPRVLFADEIRTLAGRDLTLVHHWRMDEPGGTAAADSVGNRPAALAGAAFAPGRSGNAAAFDGVDDAATTTGVDFATDASFTVAGWVFLADSACAAPVCRRDAVSLAGAHASKFRLGHVIDDDRYMLGHWIFEMPESDAPGARVTQAAVDTAPSDVGKWVHLVGVYDAPAKQLHIYVNGTRRGEGSLQNASRFGTELTVGRGKAGGAATAHWPGRVDDVRVHTGALDSGRVAALHRSYPAELPPAALPVADAGHWPLDETGGATAADTSAKARSATVVGDPTRTGGRSGRALWLNGTSQYAQTAGPVLTTTRAFTVTAWVYLADLGRDQIAVSQDGSRTGAFAFGYNAGVGRWAVAAPKTDTDNAETVFFTSDAAAAGGEWAHLAVTYDPRLRQLRLYVNGYLANAQVGAQVFAASGPLAIGRGKWNGAHTGLFSGGVDDVRAYAKALTAGEVRMVHDDAQHPVVGSWRFTDGGGADASYRANHAVVQNATTTTGVHGGALRFTGTGEAVTPEPGASMRDSVTVSAWARLDRTDVTQTVLGQDGARTSGFVLQYRAGLNRWVFGAPNQDADGATVLHATQAAAPKPGWTHLAGVYDHPARQLRLYVDGALAGVRDDVAIWYAGGGLTIGRGKRDGLPADRLTGAVDEVRVDLGAVPAAELAARAAWPAPAPGQLGRFVNDAGDRYTGSTSAPVRAGYRFEAALGVLPRRARKAPGCCTRASTARTRSPRPTARARARWWSARSAGCGRRPRCPGWACRCTAATPVPTTSSPATRAARARPPSTSWATSPGTRR</sequence>
<dbReference type="EMBL" id="JBHTEY010000004">
    <property type="protein sequence ID" value="MFC7617338.1"/>
    <property type="molecule type" value="Genomic_DNA"/>
</dbReference>
<evidence type="ECO:0000313" key="6">
    <source>
        <dbReference type="Proteomes" id="UP001596512"/>
    </source>
</evidence>
<dbReference type="Proteomes" id="UP001596512">
    <property type="component" value="Unassembled WGS sequence"/>
</dbReference>
<accession>A0ABW2TWY8</accession>
<proteinExistence type="predicted"/>
<feature type="region of interest" description="Disordered" evidence="3">
    <location>
        <begin position="426"/>
        <end position="456"/>
    </location>
</feature>
<comment type="caution">
    <text evidence="5">The sequence shown here is derived from an EMBL/GenBank/DDBJ whole genome shotgun (WGS) entry which is preliminary data.</text>
</comment>
<organism evidence="5 6">
    <name type="scientific">Actinokineospora soli</name>
    <dbReference type="NCBI Taxonomy" id="1048753"/>
    <lineage>
        <taxon>Bacteria</taxon>
        <taxon>Bacillati</taxon>
        <taxon>Actinomycetota</taxon>
        <taxon>Actinomycetes</taxon>
        <taxon>Pseudonocardiales</taxon>
        <taxon>Pseudonocardiaceae</taxon>
        <taxon>Actinokineospora</taxon>
    </lineage>
</organism>
<reference evidence="6" key="1">
    <citation type="journal article" date="2019" name="Int. J. Syst. Evol. Microbiol.">
        <title>The Global Catalogue of Microorganisms (GCM) 10K type strain sequencing project: providing services to taxonomists for standard genome sequencing and annotation.</title>
        <authorList>
            <consortium name="The Broad Institute Genomics Platform"/>
            <consortium name="The Broad Institute Genome Sequencing Center for Infectious Disease"/>
            <person name="Wu L."/>
            <person name="Ma J."/>
        </authorList>
    </citation>
    <scope>NUCLEOTIDE SEQUENCE [LARGE SCALE GENOMIC DNA]</scope>
    <source>
        <strain evidence="6">JCM 17695</strain>
    </source>
</reference>
<feature type="domain" description="LamG-like jellyroll fold" evidence="4">
    <location>
        <begin position="676"/>
        <end position="826"/>
    </location>
</feature>
<keyword evidence="2" id="KW-1015">Disulfide bond</keyword>
<protein>
    <submittedName>
        <fullName evidence="5">LamG domain-containing protein</fullName>
    </submittedName>
</protein>
<feature type="region of interest" description="Disordered" evidence="3">
    <location>
        <begin position="1360"/>
        <end position="1390"/>
    </location>
</feature>
<evidence type="ECO:0000256" key="2">
    <source>
        <dbReference type="ARBA" id="ARBA00023157"/>
    </source>
</evidence>
<dbReference type="Pfam" id="PF13385">
    <property type="entry name" value="Laminin_G_3"/>
    <property type="match status" value="6"/>
</dbReference>
<dbReference type="PANTHER" id="PTHR46943:SF1">
    <property type="entry name" value="PENTRAXIN-RELATED PROTEIN PTX3"/>
    <property type="match status" value="1"/>
</dbReference>
<feature type="domain" description="LamG-like jellyroll fold" evidence="4">
    <location>
        <begin position="479"/>
        <end position="605"/>
    </location>
</feature>
<feature type="domain" description="LamG-like jellyroll fold" evidence="4">
    <location>
        <begin position="909"/>
        <end position="1048"/>
    </location>
</feature>
<feature type="domain" description="LamG-like jellyroll fold" evidence="4">
    <location>
        <begin position="1117"/>
        <end position="1255"/>
    </location>
</feature>
<feature type="compositionally biased region" description="Low complexity" evidence="3">
    <location>
        <begin position="1315"/>
        <end position="1330"/>
    </location>
</feature>
<feature type="domain" description="LamG-like jellyroll fold" evidence="4">
    <location>
        <begin position="63"/>
        <end position="207"/>
    </location>
</feature>
<gene>
    <name evidence="5" type="ORF">ACFQV2_31860</name>
</gene>
<keyword evidence="6" id="KW-1185">Reference proteome</keyword>
<evidence type="ECO:0000313" key="5">
    <source>
        <dbReference type="EMBL" id="MFC7617338.1"/>
    </source>
</evidence>
<dbReference type="Gene3D" id="2.60.120.200">
    <property type="match status" value="6"/>
</dbReference>
<feature type="domain" description="LamG-like jellyroll fold" evidence="4">
    <location>
        <begin position="279"/>
        <end position="405"/>
    </location>
</feature>
<feature type="region of interest" description="Disordered" evidence="3">
    <location>
        <begin position="1311"/>
        <end position="1330"/>
    </location>
</feature>
<dbReference type="InterPro" id="IPR042837">
    <property type="entry name" value="PTX3"/>
</dbReference>
<dbReference type="SUPFAM" id="SSF49899">
    <property type="entry name" value="Concanavalin A-like lectins/glucanases"/>
    <property type="match status" value="6"/>
</dbReference>
<keyword evidence="1" id="KW-0732">Signal</keyword>
<evidence type="ECO:0000256" key="1">
    <source>
        <dbReference type="ARBA" id="ARBA00022729"/>
    </source>
</evidence>
<dbReference type="InterPro" id="IPR006558">
    <property type="entry name" value="LamG-like"/>
</dbReference>
<dbReference type="PANTHER" id="PTHR46943">
    <property type="entry name" value="PENTRAXIN-RELATED PROTEIN PTX3"/>
    <property type="match status" value="1"/>
</dbReference>
<name>A0ABW2TWY8_9PSEU</name>
<evidence type="ECO:0000259" key="4">
    <source>
        <dbReference type="SMART" id="SM00560"/>
    </source>
</evidence>